<reference evidence="2 3" key="1">
    <citation type="journal article" date="2021" name="Elife">
        <title>Chloroplast acquisition without the gene transfer in kleptoplastic sea slugs, Plakobranchus ocellatus.</title>
        <authorList>
            <person name="Maeda T."/>
            <person name="Takahashi S."/>
            <person name="Yoshida T."/>
            <person name="Shimamura S."/>
            <person name="Takaki Y."/>
            <person name="Nagai Y."/>
            <person name="Toyoda A."/>
            <person name="Suzuki Y."/>
            <person name="Arimoto A."/>
            <person name="Ishii H."/>
            <person name="Satoh N."/>
            <person name="Nishiyama T."/>
            <person name="Hasebe M."/>
            <person name="Maruyama T."/>
            <person name="Minagawa J."/>
            <person name="Obokata J."/>
            <person name="Shigenobu S."/>
        </authorList>
    </citation>
    <scope>NUCLEOTIDE SEQUENCE [LARGE SCALE GENOMIC DNA]</scope>
</reference>
<evidence type="ECO:0008006" key="4">
    <source>
        <dbReference type="Google" id="ProtNLM"/>
    </source>
</evidence>
<feature type="compositionally biased region" description="Basic and acidic residues" evidence="1">
    <location>
        <begin position="351"/>
        <end position="367"/>
    </location>
</feature>
<dbReference type="EMBL" id="BMAT01013417">
    <property type="protein sequence ID" value="GFS12708.1"/>
    <property type="molecule type" value="Genomic_DNA"/>
</dbReference>
<feature type="compositionally biased region" description="Basic and acidic residues" evidence="1">
    <location>
        <begin position="420"/>
        <end position="435"/>
    </location>
</feature>
<feature type="compositionally biased region" description="Polar residues" evidence="1">
    <location>
        <begin position="229"/>
        <end position="250"/>
    </location>
</feature>
<accession>A0AAV4IQ59</accession>
<feature type="compositionally biased region" description="Basic and acidic residues" evidence="1">
    <location>
        <begin position="756"/>
        <end position="774"/>
    </location>
</feature>
<feature type="region of interest" description="Disordered" evidence="1">
    <location>
        <begin position="1"/>
        <end position="33"/>
    </location>
</feature>
<feature type="region of interest" description="Disordered" evidence="1">
    <location>
        <begin position="553"/>
        <end position="662"/>
    </location>
</feature>
<proteinExistence type="predicted"/>
<keyword evidence="3" id="KW-1185">Reference proteome</keyword>
<dbReference type="AlphaFoldDB" id="A0AAV4IQ59"/>
<feature type="compositionally biased region" description="Basic and acidic residues" evidence="1">
    <location>
        <begin position="623"/>
        <end position="642"/>
    </location>
</feature>
<feature type="compositionally biased region" description="Polar residues" evidence="1">
    <location>
        <begin position="436"/>
        <end position="450"/>
    </location>
</feature>
<feature type="compositionally biased region" description="Low complexity" evidence="1">
    <location>
        <begin position="586"/>
        <end position="596"/>
    </location>
</feature>
<evidence type="ECO:0000313" key="2">
    <source>
        <dbReference type="EMBL" id="GFS12708.1"/>
    </source>
</evidence>
<sequence>MDRPPSGIGPWPQDSTNPGPRHRRQRGQQPEMHHYGWQSPMECLQQLQVQLQELQFQQHLVQQQQLHLQQQQQQDMQQLIVQQYSHFLQQLRQQEQHLPRMLRGPLDFRFDRVVQVVKGEVSRVQAEMLPQIDQAAVAAVDRAVQRRVTPGLLALHTQAEQAEVLSTNIMSRLATLESKVDAIASALGCDHQRTPEQTPQHQQREDLWQSQGVADMPRSPPPVPEQPEHSQASAKTAKSDSVFSRLFSQRQQKHEEKKEEDGGNNEEAGHRSNVATIQTVANSTDGQKEENTEEYNAATGDVRSEESESDGEETVPKRLCDDTHSTETFEMDAIDQPVRSKLSSQLEANVSDEKISHQQKQQKDESLPRPGKNSLNKHRRREPHRSLVQQGLGISQSLVRVQPESRIDACKNSDNGVTKPEPKESAGKQDSRPSDLKSNSSSTPDSQGKQTKAGYRENVLEENEASEPPGTKSRLPVETVRGHRPGAPDISPIFSPKPGLYDIMSQGSVKDVSYSPQIIAEESEKSLAVKPTVYQKGCLNSQGRVGQTPVLSKMSQGLKSPQSRNKAKCKGPTLVKQTQRGENTDDAAATASESSSLVEDSREERNSSHVTNLQADATHAKSTPKDKPGHENEGRQENEDHNQGPVVPADEAPTITDSQSPTACVNPCTVPTCTALGNNRCRYSFDLHIDSFSKRVNKPGTEITSGICQMQTLYVQGSAWFLSKDYLQVWFTICRVERRSGRYLSEGDGGAPAPGEKLKFQRSTSHENGAKETASELTVSRAWVNAALIDPESKMGQLAIGQGSAVEWDHNLGPRLTYRLGILRYEDVKNSGFTKENDVIVVRFSVEMAGN</sequence>
<dbReference type="Proteomes" id="UP000762676">
    <property type="component" value="Unassembled WGS sequence"/>
</dbReference>
<protein>
    <recommendedName>
        <fullName evidence="4">MATH domain-containing protein</fullName>
    </recommendedName>
</protein>
<feature type="compositionally biased region" description="Polar residues" evidence="1">
    <location>
        <begin position="273"/>
        <end position="285"/>
    </location>
</feature>
<feature type="region of interest" description="Disordered" evidence="1">
    <location>
        <begin position="212"/>
        <end position="495"/>
    </location>
</feature>
<feature type="compositionally biased region" description="Polar residues" evidence="1">
    <location>
        <begin position="553"/>
        <end position="564"/>
    </location>
</feature>
<feature type="compositionally biased region" description="Basic and acidic residues" evidence="1">
    <location>
        <begin position="252"/>
        <end position="261"/>
    </location>
</feature>
<name>A0AAV4IQ59_9GAST</name>
<gene>
    <name evidence="2" type="ORF">ElyMa_006704400</name>
</gene>
<comment type="caution">
    <text evidence="2">The sequence shown here is derived from an EMBL/GenBank/DDBJ whole genome shotgun (WGS) entry which is preliminary data.</text>
</comment>
<feature type="compositionally biased region" description="Polar residues" evidence="1">
    <location>
        <begin position="387"/>
        <end position="399"/>
    </location>
</feature>
<organism evidence="2 3">
    <name type="scientific">Elysia marginata</name>
    <dbReference type="NCBI Taxonomy" id="1093978"/>
    <lineage>
        <taxon>Eukaryota</taxon>
        <taxon>Metazoa</taxon>
        <taxon>Spiralia</taxon>
        <taxon>Lophotrochozoa</taxon>
        <taxon>Mollusca</taxon>
        <taxon>Gastropoda</taxon>
        <taxon>Heterobranchia</taxon>
        <taxon>Euthyneura</taxon>
        <taxon>Panpulmonata</taxon>
        <taxon>Sacoglossa</taxon>
        <taxon>Placobranchoidea</taxon>
        <taxon>Plakobranchidae</taxon>
        <taxon>Elysia</taxon>
    </lineage>
</organism>
<feature type="compositionally biased region" description="Basic and acidic residues" evidence="1">
    <location>
        <begin position="314"/>
        <end position="327"/>
    </location>
</feature>
<evidence type="ECO:0000313" key="3">
    <source>
        <dbReference type="Proteomes" id="UP000762676"/>
    </source>
</evidence>
<evidence type="ECO:0000256" key="1">
    <source>
        <dbReference type="SAM" id="MobiDB-lite"/>
    </source>
</evidence>
<feature type="region of interest" description="Disordered" evidence="1">
    <location>
        <begin position="744"/>
        <end position="774"/>
    </location>
</feature>